<dbReference type="Proteomes" id="UP000298416">
    <property type="component" value="Unassembled WGS sequence"/>
</dbReference>
<feature type="compositionally biased region" description="Polar residues" evidence="1">
    <location>
        <begin position="168"/>
        <end position="179"/>
    </location>
</feature>
<name>A0A8X8WPI0_SALSN</name>
<feature type="region of interest" description="Disordered" evidence="1">
    <location>
        <begin position="83"/>
        <end position="179"/>
    </location>
</feature>
<protein>
    <submittedName>
        <fullName evidence="2">Uncharacterized protein</fullName>
    </submittedName>
</protein>
<keyword evidence="3" id="KW-1185">Reference proteome</keyword>
<gene>
    <name evidence="2" type="ORF">SASPL_143874</name>
</gene>
<dbReference type="AlphaFoldDB" id="A0A8X8WPI0"/>
<feature type="compositionally biased region" description="Low complexity" evidence="1">
    <location>
        <begin position="149"/>
        <end position="158"/>
    </location>
</feature>
<reference evidence="2" key="1">
    <citation type="submission" date="2018-01" db="EMBL/GenBank/DDBJ databases">
        <authorList>
            <person name="Mao J.F."/>
        </authorList>
    </citation>
    <scope>NUCLEOTIDE SEQUENCE</scope>
    <source>
        <strain evidence="2">Huo1</strain>
        <tissue evidence="2">Leaf</tissue>
    </source>
</reference>
<sequence>MDLFTGMESAYGYSDEQQGGYYEECYSPDQGGSYYDPDCFDYSYDAHDYYANENSGTCACMEEKPRSKWEELLEICITEVQKNRKHRSGTTYQPPQATYLGRGRKERKQEPTELTPAADQTQRRATHFHIGPPEVPQPAELDSDTDAGPSPAAAAPLRSRPPPEQHSPDPQSPSTATIPESITFNIYDALKFHRKEGAEGYQECNVIQVVTDCVGEVKVTYHQTQDPLESCLINSFTPTTDLSTCEANVCARIAELESNWTSPYMIKKIYDSGTVELLALDGTLFQANGHRVKMYYSSDKVMEEEVALEEPPKE</sequence>
<accession>A0A8X8WPI0</accession>
<comment type="caution">
    <text evidence="2">The sequence shown here is derived from an EMBL/GenBank/DDBJ whole genome shotgun (WGS) entry which is preliminary data.</text>
</comment>
<proteinExistence type="predicted"/>
<organism evidence="2">
    <name type="scientific">Salvia splendens</name>
    <name type="common">Scarlet sage</name>
    <dbReference type="NCBI Taxonomy" id="180675"/>
    <lineage>
        <taxon>Eukaryota</taxon>
        <taxon>Viridiplantae</taxon>
        <taxon>Streptophyta</taxon>
        <taxon>Embryophyta</taxon>
        <taxon>Tracheophyta</taxon>
        <taxon>Spermatophyta</taxon>
        <taxon>Magnoliopsida</taxon>
        <taxon>eudicotyledons</taxon>
        <taxon>Gunneridae</taxon>
        <taxon>Pentapetalae</taxon>
        <taxon>asterids</taxon>
        <taxon>lamiids</taxon>
        <taxon>Lamiales</taxon>
        <taxon>Lamiaceae</taxon>
        <taxon>Nepetoideae</taxon>
        <taxon>Mentheae</taxon>
        <taxon>Salviinae</taxon>
        <taxon>Salvia</taxon>
        <taxon>Salvia subgen. Calosphace</taxon>
        <taxon>core Calosphace</taxon>
    </lineage>
</organism>
<evidence type="ECO:0000256" key="1">
    <source>
        <dbReference type="SAM" id="MobiDB-lite"/>
    </source>
</evidence>
<evidence type="ECO:0000313" key="2">
    <source>
        <dbReference type="EMBL" id="KAG6397704.1"/>
    </source>
</evidence>
<reference evidence="2" key="2">
    <citation type="submission" date="2020-08" db="EMBL/GenBank/DDBJ databases">
        <title>Plant Genome Project.</title>
        <authorList>
            <person name="Zhang R.-G."/>
        </authorList>
    </citation>
    <scope>NUCLEOTIDE SEQUENCE</scope>
    <source>
        <strain evidence="2">Huo1</strain>
        <tissue evidence="2">Leaf</tissue>
    </source>
</reference>
<evidence type="ECO:0000313" key="3">
    <source>
        <dbReference type="Proteomes" id="UP000298416"/>
    </source>
</evidence>
<dbReference type="EMBL" id="PNBA02000016">
    <property type="protein sequence ID" value="KAG6397704.1"/>
    <property type="molecule type" value="Genomic_DNA"/>
</dbReference>